<evidence type="ECO:0000313" key="9">
    <source>
        <dbReference type="EMBL" id="HDD53549.1"/>
    </source>
</evidence>
<evidence type="ECO:0000256" key="2">
    <source>
        <dbReference type="ARBA" id="ARBA00006143"/>
    </source>
</evidence>
<name>A0A7C0Y8Z0_9BACT</name>
<protein>
    <submittedName>
        <fullName evidence="9">Cytochrome c biogenesis protein CcdA</fullName>
    </submittedName>
</protein>
<keyword evidence="4" id="KW-0201">Cytochrome c-type biogenesis</keyword>
<reference evidence="9" key="1">
    <citation type="journal article" date="2020" name="mSystems">
        <title>Genome- and Community-Level Interaction Insights into Carbon Utilization and Element Cycling Functions of Hydrothermarchaeota in Hydrothermal Sediment.</title>
        <authorList>
            <person name="Zhou Z."/>
            <person name="Liu Y."/>
            <person name="Xu W."/>
            <person name="Pan J."/>
            <person name="Luo Z.H."/>
            <person name="Li M."/>
        </authorList>
    </citation>
    <scope>NUCLEOTIDE SEQUENCE [LARGE SCALE GENOMIC DNA]</scope>
    <source>
        <strain evidence="9">HyVt-115</strain>
    </source>
</reference>
<dbReference type="Proteomes" id="UP000885690">
    <property type="component" value="Unassembled WGS sequence"/>
</dbReference>
<dbReference type="InterPro" id="IPR051790">
    <property type="entry name" value="Cytochrome_c-biogenesis_DsbD"/>
</dbReference>
<feature type="transmembrane region" description="Helical" evidence="7">
    <location>
        <begin position="164"/>
        <end position="186"/>
    </location>
</feature>
<comment type="subcellular location">
    <subcellularLocation>
        <location evidence="1">Membrane</location>
        <topology evidence="1">Multi-pass membrane protein</topology>
    </subcellularLocation>
</comment>
<accession>A0A7C0Y8Z0</accession>
<comment type="similarity">
    <text evidence="2">Belongs to the DsbD family.</text>
</comment>
<evidence type="ECO:0000256" key="1">
    <source>
        <dbReference type="ARBA" id="ARBA00004141"/>
    </source>
</evidence>
<dbReference type="GO" id="GO:0017004">
    <property type="term" value="P:cytochrome complex assembly"/>
    <property type="evidence" value="ECO:0007669"/>
    <property type="project" value="UniProtKB-KW"/>
</dbReference>
<keyword evidence="5 7" id="KW-1133">Transmembrane helix</keyword>
<dbReference type="InterPro" id="IPR003834">
    <property type="entry name" value="Cyt_c_assmbl_TM_dom"/>
</dbReference>
<sequence>MKVSILAAFGGGLLSFLSPCVLPLMPVYVSFVTGYSVQELKEEEFSTIRILTPTLAFILGFSVVFVTLGASATLIGEILNRYLHIISRILGVLVIVLGLHIMGIFRLPLLQKHLQFKEVKTPKGILGPVVLGMAFALGWSPCTGPILASILAYASTQQHVVKGVLLLATYSAGLAIPFLLCALLFSYAMKVLQRFHRFFRTVEVISGLVLIGLGLTMLKGGVFI</sequence>
<feature type="transmembrane region" description="Helical" evidence="7">
    <location>
        <begin position="50"/>
        <end position="75"/>
    </location>
</feature>
<dbReference type="Pfam" id="PF02683">
    <property type="entry name" value="DsbD_TM"/>
    <property type="match status" value="1"/>
</dbReference>
<dbReference type="AlphaFoldDB" id="A0A7C0Y8Z0"/>
<keyword evidence="3 7" id="KW-0812">Transmembrane</keyword>
<evidence type="ECO:0000256" key="5">
    <source>
        <dbReference type="ARBA" id="ARBA00022989"/>
    </source>
</evidence>
<dbReference type="PANTHER" id="PTHR31272">
    <property type="entry name" value="CYTOCHROME C-TYPE BIOGENESIS PROTEIN HI_1454-RELATED"/>
    <property type="match status" value="1"/>
</dbReference>
<comment type="caution">
    <text evidence="9">The sequence shown here is derived from an EMBL/GenBank/DDBJ whole genome shotgun (WGS) entry which is preliminary data.</text>
</comment>
<evidence type="ECO:0000256" key="4">
    <source>
        <dbReference type="ARBA" id="ARBA00022748"/>
    </source>
</evidence>
<evidence type="ECO:0000256" key="7">
    <source>
        <dbReference type="SAM" id="Phobius"/>
    </source>
</evidence>
<feature type="transmembrane region" description="Helical" evidence="7">
    <location>
        <begin position="125"/>
        <end position="152"/>
    </location>
</feature>
<feature type="domain" description="Cytochrome C biogenesis protein transmembrane" evidence="8">
    <location>
        <begin position="4"/>
        <end position="219"/>
    </location>
</feature>
<dbReference type="EMBL" id="DQWS01000216">
    <property type="protein sequence ID" value="HDD53549.1"/>
    <property type="molecule type" value="Genomic_DNA"/>
</dbReference>
<evidence type="ECO:0000256" key="6">
    <source>
        <dbReference type="ARBA" id="ARBA00023136"/>
    </source>
</evidence>
<feature type="transmembrane region" description="Helical" evidence="7">
    <location>
        <begin position="198"/>
        <end position="218"/>
    </location>
</feature>
<organism evidence="9">
    <name type="scientific">Thermosulfidibacter takaii</name>
    <dbReference type="NCBI Taxonomy" id="412593"/>
    <lineage>
        <taxon>Bacteria</taxon>
        <taxon>Pseudomonadati</taxon>
        <taxon>Thermosulfidibacterota</taxon>
        <taxon>Thermosulfidibacteria</taxon>
        <taxon>Thermosulfidibacterales</taxon>
        <taxon>Thermosulfidibacteraceae</taxon>
    </lineage>
</organism>
<evidence type="ECO:0000259" key="8">
    <source>
        <dbReference type="Pfam" id="PF02683"/>
    </source>
</evidence>
<dbReference type="PANTHER" id="PTHR31272:SF4">
    <property type="entry name" value="CYTOCHROME C-TYPE BIOGENESIS PROTEIN HI_1454-RELATED"/>
    <property type="match status" value="1"/>
</dbReference>
<keyword evidence="6 7" id="KW-0472">Membrane</keyword>
<evidence type="ECO:0000256" key="3">
    <source>
        <dbReference type="ARBA" id="ARBA00022692"/>
    </source>
</evidence>
<dbReference type="GO" id="GO:0016020">
    <property type="term" value="C:membrane"/>
    <property type="evidence" value="ECO:0007669"/>
    <property type="project" value="UniProtKB-SubCell"/>
</dbReference>
<proteinExistence type="inferred from homology"/>
<gene>
    <name evidence="9" type="ORF">ENF32_05735</name>
</gene>
<feature type="transmembrane region" description="Helical" evidence="7">
    <location>
        <begin position="82"/>
        <end position="105"/>
    </location>
</feature>